<dbReference type="PROSITE" id="PS51134">
    <property type="entry name" value="ZF_TFIIB"/>
    <property type="match status" value="1"/>
</dbReference>
<evidence type="ECO:0000256" key="1">
    <source>
        <dbReference type="ARBA" id="ARBA00022737"/>
    </source>
</evidence>
<dbReference type="EMBL" id="JAQQWL010000009">
    <property type="protein sequence ID" value="KAK8059013.1"/>
    <property type="molecule type" value="Genomic_DNA"/>
</dbReference>
<evidence type="ECO:0000256" key="4">
    <source>
        <dbReference type="ARBA" id="ARBA00031706"/>
    </source>
</evidence>
<dbReference type="RefSeq" id="XP_066714459.1">
    <property type="nucleotide sequence ID" value="XM_066860870.1"/>
</dbReference>
<evidence type="ECO:0000313" key="9">
    <source>
        <dbReference type="Proteomes" id="UP001480595"/>
    </source>
</evidence>
<evidence type="ECO:0000313" key="8">
    <source>
        <dbReference type="EMBL" id="KAK8059013.1"/>
    </source>
</evidence>
<comment type="caution">
    <text evidence="8">The sequence shown here is derived from an EMBL/GenBank/DDBJ whole genome shotgun (WGS) entry which is preliminary data.</text>
</comment>
<dbReference type="InterPro" id="IPR013137">
    <property type="entry name" value="Znf_TFIIB"/>
</dbReference>
<dbReference type="InterPro" id="IPR036915">
    <property type="entry name" value="Cyclin-like_sf"/>
</dbReference>
<dbReference type="InterPro" id="IPR013150">
    <property type="entry name" value="TFIIB_cyclin"/>
</dbReference>
<dbReference type="GeneID" id="92093933"/>
<dbReference type="PANTHER" id="PTHR11618:SF13">
    <property type="entry name" value="TRANSCRIPTION INITIATION FACTOR IIB"/>
    <property type="match status" value="1"/>
</dbReference>
<evidence type="ECO:0000256" key="6">
    <source>
        <dbReference type="SAM" id="MobiDB-lite"/>
    </source>
</evidence>
<dbReference type="InterPro" id="IPR000812">
    <property type="entry name" value="TFIIB"/>
</dbReference>
<sequence length="324" mass="35632">MDCIMENAPSALTMASRRFPMRENVLTCPECPAAHGYEIIEEFKDGDWVCTGCGMVVETIIDDGADWRSFANDDGSGGPDRSRVGGQAGEELSTIISFQNNASSLAKAQKRSKDAEKASISVQRGYSRINDFCEKHGLSTAIKDQANQMYKLTQDAHAFRGKAKQEALLGALVFLACRQLKQPRTFREEGNSKMAKGAPASTGGEQSSTKAGRVKEPVARFVSFMEFKRPFIVETTAMRLAEEAETINTPFDGRAPTSLAAAYTCIASWLVGEPRKCKEIAKRCSVGEATLRTILKSFVEMKDQLVDQTWKGVDASRLKDIMER</sequence>
<gene>
    <name evidence="8" type="ORF">PG994_009461</name>
</gene>
<organism evidence="8 9">
    <name type="scientific">Apiospora phragmitis</name>
    <dbReference type="NCBI Taxonomy" id="2905665"/>
    <lineage>
        <taxon>Eukaryota</taxon>
        <taxon>Fungi</taxon>
        <taxon>Dikarya</taxon>
        <taxon>Ascomycota</taxon>
        <taxon>Pezizomycotina</taxon>
        <taxon>Sordariomycetes</taxon>
        <taxon>Xylariomycetidae</taxon>
        <taxon>Amphisphaeriales</taxon>
        <taxon>Apiosporaceae</taxon>
        <taxon>Apiospora</taxon>
    </lineage>
</organism>
<keyword evidence="9" id="KW-1185">Reference proteome</keyword>
<dbReference type="PRINTS" id="PR00685">
    <property type="entry name" value="TIFACTORIIB"/>
</dbReference>
<name>A0ABR1UM88_9PEZI</name>
<dbReference type="PANTHER" id="PTHR11618">
    <property type="entry name" value="TRANSCRIPTION INITIATION FACTOR IIB-RELATED"/>
    <property type="match status" value="1"/>
</dbReference>
<dbReference type="Proteomes" id="UP001480595">
    <property type="component" value="Unassembled WGS sequence"/>
</dbReference>
<keyword evidence="3" id="KW-0804">Transcription</keyword>
<dbReference type="Gene3D" id="1.10.472.170">
    <property type="match status" value="1"/>
</dbReference>
<protein>
    <recommendedName>
        <fullName evidence="4">General transcription factor TFIIB</fullName>
    </recommendedName>
</protein>
<keyword evidence="5" id="KW-0863">Zinc-finger</keyword>
<feature type="domain" description="TFIIB-type" evidence="7">
    <location>
        <begin position="24"/>
        <end position="58"/>
    </location>
</feature>
<keyword evidence="5" id="KW-0479">Metal-binding</keyword>
<dbReference type="SUPFAM" id="SSF57783">
    <property type="entry name" value="Zinc beta-ribbon"/>
    <property type="match status" value="1"/>
</dbReference>
<accession>A0ABR1UM88</accession>
<keyword evidence="5" id="KW-0862">Zinc</keyword>
<dbReference type="Pfam" id="PF00382">
    <property type="entry name" value="TFIIB"/>
    <property type="match status" value="2"/>
</dbReference>
<feature type="region of interest" description="Disordered" evidence="6">
    <location>
        <begin position="186"/>
        <end position="212"/>
    </location>
</feature>
<dbReference type="Gene3D" id="1.10.472.10">
    <property type="entry name" value="Cyclin-like"/>
    <property type="match status" value="1"/>
</dbReference>
<evidence type="ECO:0000256" key="5">
    <source>
        <dbReference type="PROSITE-ProRule" id="PRU00469"/>
    </source>
</evidence>
<dbReference type="Pfam" id="PF08271">
    <property type="entry name" value="Zn_Ribbon_TF"/>
    <property type="match status" value="1"/>
</dbReference>
<dbReference type="SUPFAM" id="SSF47954">
    <property type="entry name" value="Cyclin-like"/>
    <property type="match status" value="2"/>
</dbReference>
<proteinExistence type="predicted"/>
<keyword evidence="2" id="KW-0805">Transcription regulation</keyword>
<evidence type="ECO:0000256" key="3">
    <source>
        <dbReference type="ARBA" id="ARBA00023163"/>
    </source>
</evidence>
<evidence type="ECO:0000259" key="7">
    <source>
        <dbReference type="PROSITE" id="PS51134"/>
    </source>
</evidence>
<reference evidence="8 9" key="1">
    <citation type="submission" date="2023-01" db="EMBL/GenBank/DDBJ databases">
        <title>Analysis of 21 Apiospora genomes using comparative genomics revels a genus with tremendous synthesis potential of carbohydrate active enzymes and secondary metabolites.</title>
        <authorList>
            <person name="Sorensen T."/>
        </authorList>
    </citation>
    <scope>NUCLEOTIDE SEQUENCE [LARGE SCALE GENOMIC DNA]</scope>
    <source>
        <strain evidence="8 9">CBS 135458</strain>
    </source>
</reference>
<evidence type="ECO:0000256" key="2">
    <source>
        <dbReference type="ARBA" id="ARBA00023015"/>
    </source>
</evidence>
<keyword evidence="1" id="KW-0677">Repeat</keyword>